<dbReference type="AlphaFoldDB" id="A0A4Z1J367"/>
<proteinExistence type="predicted"/>
<dbReference type="EMBL" id="PQXJ01000069">
    <property type="protein sequence ID" value="TGO66080.1"/>
    <property type="molecule type" value="Genomic_DNA"/>
</dbReference>
<gene>
    <name evidence="2" type="ORF">BOTNAR_0069g00300</name>
</gene>
<accession>A0A4Z1J367</accession>
<comment type="caution">
    <text evidence="2">The sequence shown here is derived from an EMBL/GenBank/DDBJ whole genome shotgun (WGS) entry which is preliminary data.</text>
</comment>
<protein>
    <submittedName>
        <fullName evidence="2">Uncharacterized protein</fullName>
    </submittedName>
</protein>
<organism evidence="2 3">
    <name type="scientific">Botryotinia narcissicola</name>
    <dbReference type="NCBI Taxonomy" id="278944"/>
    <lineage>
        <taxon>Eukaryota</taxon>
        <taxon>Fungi</taxon>
        <taxon>Dikarya</taxon>
        <taxon>Ascomycota</taxon>
        <taxon>Pezizomycotina</taxon>
        <taxon>Leotiomycetes</taxon>
        <taxon>Helotiales</taxon>
        <taxon>Sclerotiniaceae</taxon>
        <taxon>Botryotinia</taxon>
    </lineage>
</organism>
<evidence type="ECO:0000256" key="1">
    <source>
        <dbReference type="SAM" id="MobiDB-lite"/>
    </source>
</evidence>
<evidence type="ECO:0000313" key="3">
    <source>
        <dbReference type="Proteomes" id="UP000297452"/>
    </source>
</evidence>
<dbReference type="Proteomes" id="UP000297452">
    <property type="component" value="Unassembled WGS sequence"/>
</dbReference>
<keyword evidence="3" id="KW-1185">Reference proteome</keyword>
<feature type="region of interest" description="Disordered" evidence="1">
    <location>
        <begin position="1"/>
        <end position="32"/>
    </location>
</feature>
<evidence type="ECO:0000313" key="2">
    <source>
        <dbReference type="EMBL" id="TGO66080.1"/>
    </source>
</evidence>
<reference evidence="2 3" key="1">
    <citation type="submission" date="2017-12" db="EMBL/GenBank/DDBJ databases">
        <title>Comparative genomics of Botrytis spp.</title>
        <authorList>
            <person name="Valero-Jimenez C.A."/>
            <person name="Tapia P."/>
            <person name="Veloso J."/>
            <person name="Silva-Moreno E."/>
            <person name="Staats M."/>
            <person name="Valdes J.H."/>
            <person name="Van Kan J.A.L."/>
        </authorList>
    </citation>
    <scope>NUCLEOTIDE SEQUENCE [LARGE SCALE GENOMIC DNA]</scope>
    <source>
        <strain evidence="2 3">MUCL2120</strain>
    </source>
</reference>
<sequence>MSSTRNMNSENTGFETNETVPTFQTSNSRMENAASMSHQYTSYGFNSSQWTKHPLTRLTSDQATSSHPSLVVFSKVLPLPRPQGFYAPIFSPVPK</sequence>
<name>A0A4Z1J367_9HELO</name>